<dbReference type="EMBL" id="JAHESF010000022">
    <property type="protein sequence ID" value="MBT1699213.1"/>
    <property type="molecule type" value="Genomic_DNA"/>
</dbReference>
<proteinExistence type="predicted"/>
<reference evidence="2 3" key="1">
    <citation type="submission" date="2021-05" db="EMBL/GenBank/DDBJ databases">
        <title>A Polyphasic approach of four new species of the genus Ohtaekwangia: Ohtaekwangia histidinii sp. nov., Ohtaekwangia cretensis sp. nov., Ohtaekwangia indiensis sp. nov., Ohtaekwangia reichenbachii sp. nov. from diverse environment.</title>
        <authorList>
            <person name="Octaviana S."/>
        </authorList>
    </citation>
    <scope>NUCLEOTIDE SEQUENCE [LARGE SCALE GENOMIC DNA]</scope>
    <source>
        <strain evidence="2 3">PWU4</strain>
    </source>
</reference>
<sequence>MKYISFIILLLSSLEAWTQSPWPGSWQVTATGSNHTVFIKATVNPSVDGELLVPGDVIGIFYQSGDTLACAGLTTWNGGNTFITAYGADGTNDGLKSNEVFKFRIWKHASDCVVEQVTASYVSGGVVTNTDRYADNGISELSALTGVNPLKIENFTVQVTNSTCIAGGKILLGTTGQGPVSVKRIIATDLLSGDQFPSSTHEITELPEAEYQLTIRTGGCALQWPDALLVARDYNCNFPVISPNKDGVAEDFYIPYPGTAKIYDRSGVLMTQLPTPSSWNATNDAGQLLPMGTYIIICEGQKEIMITVVR</sequence>
<gene>
    <name evidence="2" type="ORF">KK083_20115</name>
</gene>
<name>A0AAP2DMT0_9BACT</name>
<evidence type="ECO:0008006" key="4">
    <source>
        <dbReference type="Google" id="ProtNLM"/>
    </source>
</evidence>
<keyword evidence="1" id="KW-0732">Signal</keyword>
<evidence type="ECO:0000313" key="2">
    <source>
        <dbReference type="EMBL" id="MBT1699213.1"/>
    </source>
</evidence>
<evidence type="ECO:0000313" key="3">
    <source>
        <dbReference type="Proteomes" id="UP001319200"/>
    </source>
</evidence>
<comment type="caution">
    <text evidence="2">The sequence shown here is derived from an EMBL/GenBank/DDBJ whole genome shotgun (WGS) entry which is preliminary data.</text>
</comment>
<dbReference type="AlphaFoldDB" id="A0AAP2DMT0"/>
<feature type="signal peptide" evidence="1">
    <location>
        <begin position="1"/>
        <end position="18"/>
    </location>
</feature>
<dbReference type="RefSeq" id="WP_254166961.1">
    <property type="nucleotide sequence ID" value="NZ_JAHESF010000022.1"/>
</dbReference>
<organism evidence="2 3">
    <name type="scientific">Chryseosolibacter histidini</name>
    <dbReference type="NCBI Taxonomy" id="2782349"/>
    <lineage>
        <taxon>Bacteria</taxon>
        <taxon>Pseudomonadati</taxon>
        <taxon>Bacteroidota</taxon>
        <taxon>Cytophagia</taxon>
        <taxon>Cytophagales</taxon>
        <taxon>Chryseotaleaceae</taxon>
        <taxon>Chryseosolibacter</taxon>
    </lineage>
</organism>
<dbReference type="Proteomes" id="UP001319200">
    <property type="component" value="Unassembled WGS sequence"/>
</dbReference>
<protein>
    <recommendedName>
        <fullName evidence="4">T9SS type B sorting domain-containing protein</fullName>
    </recommendedName>
</protein>
<feature type="chain" id="PRO_5042970998" description="T9SS type B sorting domain-containing protein" evidence="1">
    <location>
        <begin position="19"/>
        <end position="310"/>
    </location>
</feature>
<evidence type="ECO:0000256" key="1">
    <source>
        <dbReference type="SAM" id="SignalP"/>
    </source>
</evidence>
<keyword evidence="3" id="KW-1185">Reference proteome</keyword>
<accession>A0AAP2DMT0</accession>